<dbReference type="eggNOG" id="ENOG5033E3X">
    <property type="taxonomic scope" value="Bacteria"/>
</dbReference>
<dbReference type="InterPro" id="IPR009229">
    <property type="entry name" value="AgrD"/>
</dbReference>
<dbReference type="Proteomes" id="UP000006000">
    <property type="component" value="Unassembled WGS sequence"/>
</dbReference>
<dbReference type="EMBL" id="AAVL02000035">
    <property type="protein sequence ID" value="EDM50921.1"/>
    <property type="molecule type" value="Genomic_DNA"/>
</dbReference>
<accession>A5Z7L4</accession>
<dbReference type="AlphaFoldDB" id="A5Z7L4"/>
<comment type="caution">
    <text evidence="1">The sequence shown here is derived from an EMBL/GenBank/DDBJ whole genome shotgun (WGS) entry which is preliminary data.</text>
</comment>
<gene>
    <name evidence="1" type="ORF">EUBVEN_01701</name>
</gene>
<dbReference type="RefSeq" id="WP_005363136.1">
    <property type="nucleotide sequence ID" value="NZ_DS264285.1"/>
</dbReference>
<reference evidence="1 2" key="1">
    <citation type="submission" date="2007-03" db="EMBL/GenBank/DDBJ databases">
        <authorList>
            <person name="Fulton L."/>
            <person name="Clifton S."/>
            <person name="Fulton B."/>
            <person name="Xu J."/>
            <person name="Minx P."/>
            <person name="Pepin K.H."/>
            <person name="Johnson M."/>
            <person name="Thiruvilangam P."/>
            <person name="Bhonagiri V."/>
            <person name="Nash W.E."/>
            <person name="Mardis E.R."/>
            <person name="Wilson R.K."/>
        </authorList>
    </citation>
    <scope>NUCLEOTIDE SEQUENCE [LARGE SCALE GENOMIC DNA]</scope>
    <source>
        <strain evidence="1 2">ATCC 27560</strain>
    </source>
</reference>
<proteinExistence type="predicted"/>
<evidence type="ECO:0008006" key="3">
    <source>
        <dbReference type="Google" id="ProtNLM"/>
    </source>
</evidence>
<protein>
    <recommendedName>
        <fullName evidence="3">Cyclic lactone autoinducer peptide</fullName>
    </recommendedName>
</protein>
<dbReference type="HOGENOM" id="CLU_212648_4_0_9"/>
<sequence>MKAILKKFISNANIKMLSSFATFALVITTVASNQRCWYVLHEEKLPENAKKLRKF</sequence>
<name>A5Z7L4_9FIRM</name>
<evidence type="ECO:0000313" key="1">
    <source>
        <dbReference type="EMBL" id="EDM50921.1"/>
    </source>
</evidence>
<reference evidence="1 2" key="2">
    <citation type="submission" date="2007-04" db="EMBL/GenBank/DDBJ databases">
        <title>Draft genome sequence of Eubacterium ventriosum (ATCC 27560).</title>
        <authorList>
            <person name="Sudarsanam P."/>
            <person name="Ley R."/>
            <person name="Guruge J."/>
            <person name="Turnbaugh P.J."/>
            <person name="Mahowald M."/>
            <person name="Liep D."/>
            <person name="Gordon J."/>
        </authorList>
    </citation>
    <scope>NUCLEOTIDE SEQUENCE [LARGE SCALE GENOMIC DNA]</scope>
    <source>
        <strain evidence="1 2">ATCC 27560</strain>
    </source>
</reference>
<organism evidence="1 2">
    <name type="scientific">Eubacterium ventriosum ATCC 27560</name>
    <dbReference type="NCBI Taxonomy" id="411463"/>
    <lineage>
        <taxon>Bacteria</taxon>
        <taxon>Bacillati</taxon>
        <taxon>Bacillota</taxon>
        <taxon>Clostridia</taxon>
        <taxon>Eubacteriales</taxon>
        <taxon>Eubacteriaceae</taxon>
        <taxon>Eubacterium</taxon>
    </lineage>
</organism>
<dbReference type="NCBIfam" id="TIGR04223">
    <property type="entry name" value="quorum_AgrD"/>
    <property type="match status" value="1"/>
</dbReference>
<evidence type="ECO:0000313" key="2">
    <source>
        <dbReference type="Proteomes" id="UP000006000"/>
    </source>
</evidence>
<dbReference type="STRING" id="411463.EUBVEN_01701"/>